<reference evidence="1" key="1">
    <citation type="submission" date="2019-11" db="EMBL/GenBank/DDBJ databases">
        <title>Nori genome reveals adaptations in red seaweeds to the harsh intertidal environment.</title>
        <authorList>
            <person name="Wang D."/>
            <person name="Mao Y."/>
        </authorList>
    </citation>
    <scope>NUCLEOTIDE SEQUENCE</scope>
    <source>
        <tissue evidence="1">Gametophyte</tissue>
    </source>
</reference>
<gene>
    <name evidence="1" type="ORF">I4F81_005613</name>
</gene>
<evidence type="ECO:0000313" key="1">
    <source>
        <dbReference type="EMBL" id="KAK1863049.1"/>
    </source>
</evidence>
<comment type="caution">
    <text evidence="1">The sequence shown here is derived from an EMBL/GenBank/DDBJ whole genome shotgun (WGS) entry which is preliminary data.</text>
</comment>
<sequence>MAPDVSRRRPSGDGGGGGAPPRGCPALVPGCPLLRPAQPWAGATAGVRFTYLKLHKPVDVVTTTSAAVPNNILACLAGAGHAGRDRVFPVGRLDEATSGVILLTSDGSLVNAALGAGSACEKVYLVRTDAPVTEEHVDALRRGVVIRTVAQYARGRTPLAAPTLPCLVERASPPPGPAGAGGRGGPAAACWLRVTLREGRNRQIRKMLAAVGGYTVRAIHRVGFMGIGLGGVPAPGDFAPLDDAEMATVRAVIHVLSPTLKDPSHAAFYAGFLKGMTCGVTGLTLLATSPTLRSHLWASHAPLLRKQAALYALAAVFIVFFLRDGHEHPLRTVLRWSRLLTTAIVYVADKRMKVDQSSFFAALRLRNPALATAVEASSDTAAADGESRVRRRRLIRMAALRVAGFVASKLLPGAVKPAASAAIHGVAGAGGW</sequence>
<accession>A0ACC3BZA8</accession>
<evidence type="ECO:0000313" key="2">
    <source>
        <dbReference type="Proteomes" id="UP000798662"/>
    </source>
</evidence>
<protein>
    <submittedName>
        <fullName evidence="1">Uncharacterized protein</fullName>
    </submittedName>
</protein>
<proteinExistence type="predicted"/>
<name>A0ACC3BZA8_PYRYE</name>
<dbReference type="Proteomes" id="UP000798662">
    <property type="component" value="Chromosome 2"/>
</dbReference>
<keyword evidence="2" id="KW-1185">Reference proteome</keyword>
<dbReference type="EMBL" id="CM020619">
    <property type="protein sequence ID" value="KAK1863049.1"/>
    <property type="molecule type" value="Genomic_DNA"/>
</dbReference>
<organism evidence="1 2">
    <name type="scientific">Pyropia yezoensis</name>
    <name type="common">Susabi-nori</name>
    <name type="synonym">Porphyra yezoensis</name>
    <dbReference type="NCBI Taxonomy" id="2788"/>
    <lineage>
        <taxon>Eukaryota</taxon>
        <taxon>Rhodophyta</taxon>
        <taxon>Bangiophyceae</taxon>
        <taxon>Bangiales</taxon>
        <taxon>Bangiaceae</taxon>
        <taxon>Pyropia</taxon>
    </lineage>
</organism>